<dbReference type="Gene3D" id="4.10.60.10">
    <property type="entry name" value="Zinc finger, CCHC-type"/>
    <property type="match status" value="1"/>
</dbReference>
<evidence type="ECO:0000313" key="4">
    <source>
        <dbReference type="EMBL" id="GEY13912.1"/>
    </source>
</evidence>
<evidence type="ECO:0000256" key="2">
    <source>
        <dbReference type="SAM" id="Coils"/>
    </source>
</evidence>
<keyword evidence="1" id="KW-0862">Zinc</keyword>
<protein>
    <recommendedName>
        <fullName evidence="3">CCHC-type domain-containing protein</fullName>
    </recommendedName>
</protein>
<evidence type="ECO:0000256" key="1">
    <source>
        <dbReference type="PROSITE-ProRule" id="PRU00047"/>
    </source>
</evidence>
<sequence>MIVSGQSGTLVGQRSACNRDCGYRLPFAGVLRKCLHCVCLEVSRPQPAYPGLSGSSLRFRDTLASSAADCFFRGYLLLLRRSVVFVRLGSDPFLLFTMSNITDIKHVLTQKGLDIFCHKFHIPGDVHPKLPSPNQTPTKCLLRKSVFIPDSLNMDLFAFIQVADPTKVKVGDGERDEGEAKLLDSTIGPVVPLLSVSPARVKSELEASVKRLFDEGGSVDQGDFAAGGGLETKTKLVGLRLLLMRIQSIHPRKGKLLRIMLNVEAGIWAVATLPLVTYSVSVTPEHEYSSHHSSTNASGAKADSVIWSAFVPLVMTKGVITSYLVNGPSVPVSESQFVDHLAPPALFSQTREMDYHHLFMEFNVDTARQACLNAEVRMQTKYCLSERKRLVSECEKQADLLKVRDEDVENLMAQLMLKETKATEADRLRVQVVVAEATEKMHVDEIDALKQRNVVLKNKKESFNRKVAELQSSVSTKDLELKDLNVVVSSLKSNKDSLVYQVHAPETTCFGLRGQRLVVLLRMGCKMGCRLVLTTHKASRSLADIVAYNSATEANYNSALQRLYEVEFPLLSELKSHKDASTVDVMNLLCLEGLLADAPRMSDLQPDVEQLTLPIHLPEDQVVLGEANTSDSMPTAIVTTTALSTTVSTVSSVPPITIEDYEIVDTNGLEDAQGNGQGNPVAPTTDEQRLAKKNELKVRGTLLMALPDKHQLKFNIHKDAKSLMEAIEKRLQKLISQLKILGFDMSKVECYNCHMRGHFVRKCRSPKDTRNKDTQRRNVLVKTSTYNALVSQFDGVSSYDWSFQADEEPINYALMAFTSSSSSNF</sequence>
<name>A0A699HGZ4_TANCI</name>
<dbReference type="AlphaFoldDB" id="A0A699HGZ4"/>
<comment type="caution">
    <text evidence="4">The sequence shown here is derived from an EMBL/GenBank/DDBJ whole genome shotgun (WGS) entry which is preliminary data.</text>
</comment>
<dbReference type="EMBL" id="BKCJ010154747">
    <property type="protein sequence ID" value="GEY13912.1"/>
    <property type="molecule type" value="Genomic_DNA"/>
</dbReference>
<keyword evidence="1" id="KW-0479">Metal-binding</keyword>
<dbReference type="GO" id="GO:0008270">
    <property type="term" value="F:zinc ion binding"/>
    <property type="evidence" value="ECO:0007669"/>
    <property type="project" value="UniProtKB-KW"/>
</dbReference>
<proteinExistence type="predicted"/>
<evidence type="ECO:0000259" key="3">
    <source>
        <dbReference type="PROSITE" id="PS50158"/>
    </source>
</evidence>
<dbReference type="InterPro" id="IPR036875">
    <property type="entry name" value="Znf_CCHC_sf"/>
</dbReference>
<feature type="coiled-coil region" evidence="2">
    <location>
        <begin position="446"/>
        <end position="473"/>
    </location>
</feature>
<reference evidence="4" key="1">
    <citation type="journal article" date="2019" name="Sci. Rep.">
        <title>Draft genome of Tanacetum cinerariifolium, the natural source of mosquito coil.</title>
        <authorList>
            <person name="Yamashiro T."/>
            <person name="Shiraishi A."/>
            <person name="Satake H."/>
            <person name="Nakayama K."/>
        </authorList>
    </citation>
    <scope>NUCLEOTIDE SEQUENCE</scope>
</reference>
<feature type="domain" description="CCHC-type" evidence="3">
    <location>
        <begin position="750"/>
        <end position="765"/>
    </location>
</feature>
<gene>
    <name evidence="4" type="ORF">Tci_385886</name>
</gene>
<keyword evidence="1" id="KW-0863">Zinc-finger</keyword>
<dbReference type="InterPro" id="IPR001878">
    <property type="entry name" value="Znf_CCHC"/>
</dbReference>
<organism evidence="4">
    <name type="scientific">Tanacetum cinerariifolium</name>
    <name type="common">Dalmatian daisy</name>
    <name type="synonym">Chrysanthemum cinerariifolium</name>
    <dbReference type="NCBI Taxonomy" id="118510"/>
    <lineage>
        <taxon>Eukaryota</taxon>
        <taxon>Viridiplantae</taxon>
        <taxon>Streptophyta</taxon>
        <taxon>Embryophyta</taxon>
        <taxon>Tracheophyta</taxon>
        <taxon>Spermatophyta</taxon>
        <taxon>Magnoliopsida</taxon>
        <taxon>eudicotyledons</taxon>
        <taxon>Gunneridae</taxon>
        <taxon>Pentapetalae</taxon>
        <taxon>asterids</taxon>
        <taxon>campanulids</taxon>
        <taxon>Asterales</taxon>
        <taxon>Asteraceae</taxon>
        <taxon>Asteroideae</taxon>
        <taxon>Anthemideae</taxon>
        <taxon>Anthemidinae</taxon>
        <taxon>Tanacetum</taxon>
    </lineage>
</organism>
<dbReference type="SUPFAM" id="SSF57756">
    <property type="entry name" value="Retrovirus zinc finger-like domains"/>
    <property type="match status" value="1"/>
</dbReference>
<dbReference type="GO" id="GO:0003676">
    <property type="term" value="F:nucleic acid binding"/>
    <property type="evidence" value="ECO:0007669"/>
    <property type="project" value="InterPro"/>
</dbReference>
<dbReference type="PROSITE" id="PS50158">
    <property type="entry name" value="ZF_CCHC"/>
    <property type="match status" value="1"/>
</dbReference>
<accession>A0A699HGZ4</accession>
<keyword evidence="2" id="KW-0175">Coiled coil</keyword>